<proteinExistence type="inferred from homology"/>
<dbReference type="GO" id="GO:0006780">
    <property type="term" value="P:uroporphyrinogen III biosynthetic process"/>
    <property type="evidence" value="ECO:0007669"/>
    <property type="project" value="UniProtKB-UniRule"/>
</dbReference>
<reference evidence="12 14" key="1">
    <citation type="submission" date="2016-10" db="EMBL/GenBank/DDBJ databases">
        <authorList>
            <person name="Varghese N."/>
            <person name="Submissions S."/>
        </authorList>
    </citation>
    <scope>NUCLEOTIDE SEQUENCE [LARGE SCALE GENOMIC DNA]</scope>
    <source>
        <strain evidence="12 14">DSM 26291</strain>
    </source>
</reference>
<dbReference type="AlphaFoldDB" id="A0A1W6KE63"/>
<dbReference type="InterPro" id="IPR039793">
    <property type="entry name" value="UROS/Hem4"/>
</dbReference>
<accession>A0A1W6KE63</accession>
<keyword evidence="14" id="KW-1185">Reference proteome</keyword>
<evidence type="ECO:0000256" key="7">
    <source>
        <dbReference type="ARBA" id="ARBA00040167"/>
    </source>
</evidence>
<dbReference type="EMBL" id="FOTV01000006">
    <property type="protein sequence ID" value="SFL65820.1"/>
    <property type="molecule type" value="Genomic_DNA"/>
</dbReference>
<dbReference type="GeneID" id="77257600"/>
<dbReference type="GO" id="GO:0006782">
    <property type="term" value="P:protoporphyrinogen IX biosynthetic process"/>
    <property type="evidence" value="ECO:0007669"/>
    <property type="project" value="UniProtKB-UniRule"/>
</dbReference>
<comment type="catalytic activity">
    <reaction evidence="8 9">
        <text>hydroxymethylbilane = uroporphyrinogen III + H2O</text>
        <dbReference type="Rhea" id="RHEA:18965"/>
        <dbReference type="ChEBI" id="CHEBI:15377"/>
        <dbReference type="ChEBI" id="CHEBI:57308"/>
        <dbReference type="ChEBI" id="CHEBI:57845"/>
        <dbReference type="EC" id="4.2.1.75"/>
    </reaction>
</comment>
<dbReference type="Proteomes" id="UP000193100">
    <property type="component" value="Chromosome"/>
</dbReference>
<evidence type="ECO:0000256" key="8">
    <source>
        <dbReference type="ARBA" id="ARBA00048617"/>
    </source>
</evidence>
<sequence>MATPQPDSLPLEGRRILICRPQPEADRLASRFCDAGADARVMPLIAREPLPEDPATRTLILNLDEFAHVIAVSPYAAALLLDWLDEWWPQTPTDIHWYGVGAGTATVLSNYGLETRQPETGHTSEDLLQLPELATLEHEKVLVVRGQEGRELIPQTLERRGARVTVLPLYRRFCPDYDKATLNAMLNDFSPEAIVTLSGETLNNLIALSDNTGHNLENTLLVVPVERIAEQARLAGLRRTCIPGSLADSSIVAAVAEQLASLDGGSGNTK</sequence>
<dbReference type="RefSeq" id="WP_075195005.1">
    <property type="nucleotide sequence ID" value="NZ_CP020931.1"/>
</dbReference>
<name>A0A1W6KE63_9GAMM</name>
<evidence type="ECO:0000256" key="2">
    <source>
        <dbReference type="ARBA" id="ARBA00008133"/>
    </source>
</evidence>
<evidence type="ECO:0000256" key="6">
    <source>
        <dbReference type="ARBA" id="ARBA00037589"/>
    </source>
</evidence>
<evidence type="ECO:0000256" key="3">
    <source>
        <dbReference type="ARBA" id="ARBA00013109"/>
    </source>
</evidence>
<dbReference type="GO" id="GO:0004852">
    <property type="term" value="F:uroporphyrinogen-III synthase activity"/>
    <property type="evidence" value="ECO:0007669"/>
    <property type="project" value="UniProtKB-UniRule"/>
</dbReference>
<dbReference type="Proteomes" id="UP000199211">
    <property type="component" value="Unassembled WGS sequence"/>
</dbReference>
<evidence type="ECO:0000256" key="4">
    <source>
        <dbReference type="ARBA" id="ARBA00023239"/>
    </source>
</evidence>
<evidence type="ECO:0000256" key="9">
    <source>
        <dbReference type="RuleBase" id="RU366031"/>
    </source>
</evidence>
<comment type="similarity">
    <text evidence="2 9">Belongs to the uroporphyrinogen-III synthase family.</text>
</comment>
<keyword evidence="4 9" id="KW-0456">Lyase</keyword>
<dbReference type="EMBL" id="CP020931">
    <property type="protein sequence ID" value="ARM85701.1"/>
    <property type="molecule type" value="Genomic_DNA"/>
</dbReference>
<feature type="domain" description="Tetrapyrrole biosynthesis uroporphyrinogen III synthase" evidence="10">
    <location>
        <begin position="26"/>
        <end position="244"/>
    </location>
</feature>
<dbReference type="CDD" id="cd06578">
    <property type="entry name" value="HemD"/>
    <property type="match status" value="1"/>
</dbReference>
<evidence type="ECO:0000313" key="14">
    <source>
        <dbReference type="Proteomes" id="UP000199211"/>
    </source>
</evidence>
<comment type="function">
    <text evidence="6 9">Catalyzes cyclization of the linear tetrapyrrole, hydroxymethylbilane, to the macrocyclic uroporphyrinogen III.</text>
</comment>
<comment type="pathway">
    <text evidence="1 9">Porphyrin-containing compound metabolism; protoporphyrin-IX biosynthesis; coproporphyrinogen-III from 5-aminolevulinate: step 3/4.</text>
</comment>
<dbReference type="PANTHER" id="PTHR38042:SF1">
    <property type="entry name" value="UROPORPHYRINOGEN-III SYNTHASE, CHLOROPLASTIC"/>
    <property type="match status" value="1"/>
</dbReference>
<dbReference type="Pfam" id="PF02602">
    <property type="entry name" value="HEM4"/>
    <property type="match status" value="1"/>
</dbReference>
<evidence type="ECO:0000313" key="12">
    <source>
        <dbReference type="EMBL" id="SFL65820.1"/>
    </source>
</evidence>
<organism evidence="11 13">
    <name type="scientific">Marinobacter salarius</name>
    <dbReference type="NCBI Taxonomy" id="1420917"/>
    <lineage>
        <taxon>Bacteria</taxon>
        <taxon>Pseudomonadati</taxon>
        <taxon>Pseudomonadota</taxon>
        <taxon>Gammaproteobacteria</taxon>
        <taxon>Pseudomonadales</taxon>
        <taxon>Marinobacteraceae</taxon>
        <taxon>Marinobacter</taxon>
    </lineage>
</organism>
<dbReference type="PANTHER" id="PTHR38042">
    <property type="entry name" value="UROPORPHYRINOGEN-III SYNTHASE, CHLOROPLASTIC"/>
    <property type="match status" value="1"/>
</dbReference>
<accession>A0A1I4JGY0</accession>
<dbReference type="UniPathway" id="UPA00251">
    <property type="reaction ID" value="UER00320"/>
</dbReference>
<dbReference type="InterPro" id="IPR036108">
    <property type="entry name" value="4pyrrol_syn_uPrphyn_synt_sf"/>
</dbReference>
<evidence type="ECO:0000256" key="1">
    <source>
        <dbReference type="ARBA" id="ARBA00004772"/>
    </source>
</evidence>
<evidence type="ECO:0000256" key="5">
    <source>
        <dbReference type="ARBA" id="ARBA00023244"/>
    </source>
</evidence>
<dbReference type="EC" id="4.2.1.75" evidence="3 9"/>
<dbReference type="InterPro" id="IPR003754">
    <property type="entry name" value="4pyrrol_synth_uPrphyn_synth"/>
</dbReference>
<dbReference type="Gene3D" id="3.40.50.10090">
    <property type="match status" value="2"/>
</dbReference>
<dbReference type="SUPFAM" id="SSF69618">
    <property type="entry name" value="HemD-like"/>
    <property type="match status" value="1"/>
</dbReference>
<protein>
    <recommendedName>
        <fullName evidence="7 9">Uroporphyrinogen-III synthase</fullName>
        <ecNumber evidence="3 9">4.2.1.75</ecNumber>
    </recommendedName>
</protein>
<evidence type="ECO:0000259" key="10">
    <source>
        <dbReference type="Pfam" id="PF02602"/>
    </source>
</evidence>
<reference evidence="11 13" key="2">
    <citation type="submission" date="2017-04" db="EMBL/GenBank/DDBJ databases">
        <title>Genome Sequence of Marinobacter salarius strain SMR5 Isolated from a culture of the Diatom Skeletonema marinoi.</title>
        <authorList>
            <person name="Topel M."/>
            <person name="Pinder M.I.M."/>
            <person name="Johansson O.N."/>
            <person name="Kourtchenko O."/>
            <person name="Godhe A."/>
            <person name="Clarke A.K."/>
        </authorList>
    </citation>
    <scope>NUCLEOTIDE SEQUENCE [LARGE SCALE GENOMIC DNA]</scope>
    <source>
        <strain evidence="11 13">SMR5</strain>
    </source>
</reference>
<gene>
    <name evidence="11" type="primary">hemD</name>
    <name evidence="11" type="ORF">MARSALSMR5_03680</name>
    <name evidence="12" type="ORF">SAMN04487868_10660</name>
</gene>
<evidence type="ECO:0000313" key="13">
    <source>
        <dbReference type="Proteomes" id="UP000193100"/>
    </source>
</evidence>
<dbReference type="STRING" id="1420917.AU15_03340"/>
<evidence type="ECO:0000313" key="11">
    <source>
        <dbReference type="EMBL" id="ARM85701.1"/>
    </source>
</evidence>
<keyword evidence="5 9" id="KW-0627">Porphyrin biosynthesis</keyword>